<keyword evidence="3" id="KW-0808">Transferase</keyword>
<comment type="caution">
    <text evidence="5">The sequence shown here is derived from an EMBL/GenBank/DDBJ whole genome shotgun (WGS) entry which is preliminary data.</text>
</comment>
<dbReference type="Pfam" id="PF11798">
    <property type="entry name" value="IMS_HHH"/>
    <property type="match status" value="1"/>
</dbReference>
<keyword evidence="2" id="KW-0515">Mutator protein</keyword>
<comment type="similarity">
    <text evidence="1">Belongs to the DNA polymerase type-Y family.</text>
</comment>
<dbReference type="Proteomes" id="UP000580891">
    <property type="component" value="Unassembled WGS sequence"/>
</dbReference>
<dbReference type="Gene3D" id="3.40.1170.60">
    <property type="match status" value="1"/>
</dbReference>
<dbReference type="EMBL" id="JACDUU010000001">
    <property type="protein sequence ID" value="MBA2869965.1"/>
    <property type="molecule type" value="Genomic_DNA"/>
</dbReference>
<keyword evidence="6" id="KW-1185">Reference proteome</keyword>
<proteinExistence type="inferred from homology"/>
<organism evidence="5 6">
    <name type="scientific">[Anoxybacillus] calidus</name>
    <dbReference type="NCBI Taxonomy" id="575178"/>
    <lineage>
        <taxon>Bacteria</taxon>
        <taxon>Bacillati</taxon>
        <taxon>Bacillota</taxon>
        <taxon>Bacilli</taxon>
        <taxon>Bacillales</taxon>
        <taxon>Anoxybacillaceae</taxon>
        <taxon>Paranoxybacillus</taxon>
    </lineage>
</organism>
<feature type="domain" description="UmuC" evidence="4">
    <location>
        <begin position="13"/>
        <end position="199"/>
    </location>
</feature>
<dbReference type="Gene3D" id="3.30.1490.100">
    <property type="entry name" value="DNA polymerase, Y-family, little finger domain"/>
    <property type="match status" value="1"/>
</dbReference>
<dbReference type="Gene3D" id="3.30.70.270">
    <property type="match status" value="1"/>
</dbReference>
<dbReference type="GO" id="GO:0042276">
    <property type="term" value="P:error-prone translesion synthesis"/>
    <property type="evidence" value="ECO:0007669"/>
    <property type="project" value="TreeGrafter"/>
</dbReference>
<dbReference type="PANTHER" id="PTHR11076:SF35">
    <property type="entry name" value="DNA REPAIR PROTEIN HOMOLOG YOBH"/>
    <property type="match status" value="1"/>
</dbReference>
<evidence type="ECO:0000259" key="4">
    <source>
        <dbReference type="PROSITE" id="PS50173"/>
    </source>
</evidence>
<gene>
    <name evidence="5" type="ORF">HNQ85_000223</name>
</gene>
<protein>
    <submittedName>
        <fullName evidence="5">DNA polymerase V</fullName>
    </submittedName>
</protein>
<dbReference type="SUPFAM" id="SSF100879">
    <property type="entry name" value="Lesion bypass DNA polymerase (Y-family), little finger domain"/>
    <property type="match status" value="1"/>
</dbReference>
<dbReference type="Pfam" id="PF00817">
    <property type="entry name" value="IMS"/>
    <property type="match status" value="1"/>
</dbReference>
<dbReference type="PANTHER" id="PTHR11076">
    <property type="entry name" value="DNA REPAIR POLYMERASE UMUC / TRANSFERASE FAMILY MEMBER"/>
    <property type="match status" value="1"/>
</dbReference>
<keyword evidence="3" id="KW-0239">DNA-directed DNA polymerase</keyword>
<evidence type="ECO:0000313" key="6">
    <source>
        <dbReference type="Proteomes" id="UP000580891"/>
    </source>
</evidence>
<dbReference type="AlphaFoldDB" id="A0A7W0BTX7"/>
<evidence type="ECO:0000313" key="5">
    <source>
        <dbReference type="EMBL" id="MBA2869965.1"/>
    </source>
</evidence>
<dbReference type="InterPro" id="IPR043502">
    <property type="entry name" value="DNA/RNA_pol_sf"/>
</dbReference>
<dbReference type="InterPro" id="IPR043128">
    <property type="entry name" value="Rev_trsase/Diguanyl_cyclase"/>
</dbReference>
<dbReference type="GO" id="GO:0005829">
    <property type="term" value="C:cytosol"/>
    <property type="evidence" value="ECO:0007669"/>
    <property type="project" value="TreeGrafter"/>
</dbReference>
<dbReference type="PROSITE" id="PS50173">
    <property type="entry name" value="UMUC"/>
    <property type="match status" value="1"/>
</dbReference>
<dbReference type="GO" id="GO:0009432">
    <property type="term" value="P:SOS response"/>
    <property type="evidence" value="ECO:0007669"/>
    <property type="project" value="TreeGrafter"/>
</dbReference>
<dbReference type="Pfam" id="PF11799">
    <property type="entry name" value="IMS_C"/>
    <property type="match status" value="1"/>
</dbReference>
<dbReference type="InterPro" id="IPR001126">
    <property type="entry name" value="UmuC"/>
</dbReference>
<evidence type="ECO:0000256" key="1">
    <source>
        <dbReference type="ARBA" id="ARBA00010945"/>
    </source>
</evidence>
<dbReference type="SUPFAM" id="SSF56672">
    <property type="entry name" value="DNA/RNA polymerases"/>
    <property type="match status" value="1"/>
</dbReference>
<dbReference type="GO" id="GO:0003684">
    <property type="term" value="F:damaged DNA binding"/>
    <property type="evidence" value="ECO:0007669"/>
    <property type="project" value="InterPro"/>
</dbReference>
<evidence type="ECO:0000256" key="3">
    <source>
        <dbReference type="ARBA" id="ARBA00022932"/>
    </source>
</evidence>
<dbReference type="GO" id="GO:0003887">
    <property type="term" value="F:DNA-directed DNA polymerase activity"/>
    <property type="evidence" value="ECO:0007669"/>
    <property type="project" value="UniProtKB-KW"/>
</dbReference>
<name>A0A7W0BTX7_9BACL</name>
<dbReference type="InterPro" id="IPR036775">
    <property type="entry name" value="DNA_pol_Y-fam_lit_finger_sf"/>
</dbReference>
<reference evidence="5 6" key="1">
    <citation type="submission" date="2020-07" db="EMBL/GenBank/DDBJ databases">
        <title>Genomic Encyclopedia of Type Strains, Phase IV (KMG-IV): sequencing the most valuable type-strain genomes for metagenomic binning, comparative biology and taxonomic classification.</title>
        <authorList>
            <person name="Goeker M."/>
        </authorList>
    </citation>
    <scope>NUCLEOTIDE SEQUENCE [LARGE SCALE GENOMIC DNA]</scope>
    <source>
        <strain evidence="5 6">DSM 25220</strain>
    </source>
</reference>
<dbReference type="NCBIfam" id="NF002848">
    <property type="entry name" value="PRK03103.1"/>
    <property type="match status" value="1"/>
</dbReference>
<dbReference type="GO" id="GO:0006281">
    <property type="term" value="P:DNA repair"/>
    <property type="evidence" value="ECO:0007669"/>
    <property type="project" value="InterPro"/>
</dbReference>
<sequence>MLFDVSLLPKNNILCVDMKSFYASCECVDHGLDPLNDYVVVVADKNRSGSVVLAASPKMKSDYGIKTGSRLFEVPRHRRIHIFNARMKRYLEVSVQITELFLSFVPFEAILTYSVDESWLTLNGTEKLHGTPREAAQKIRRTIWKQFGLPSCIGIGPNRFISKVVLDVYAKQQGIADCTYEEVPQKLWPIPLRKIWGIGTKMEQHLNNLGMYTLGDVANSSLERLRSRFGVMGEQLYYHAWGIDLSPAFVEANDLPQKSIGKGVTLLRDYWRENEILTVVLELCEEVAKRARQLGKVGRTVSFGVRYSHYEKGGFHQSVTLDTGTNLTMELYRVCKRIFKKFYDGRSVRMIHVSLSNLMNEESVQLSLFENREKERTLAKAMDEIRDKFGPNALLRAVSYTSGSLARIRNGYIGGHKA</sequence>
<accession>A0A7W0BTX7</accession>
<dbReference type="CDD" id="cd01700">
    <property type="entry name" value="PolY_Pol_V_umuC"/>
    <property type="match status" value="1"/>
</dbReference>
<dbReference type="InterPro" id="IPR024728">
    <property type="entry name" value="PolY_HhH_motif"/>
</dbReference>
<dbReference type="InterPro" id="IPR050116">
    <property type="entry name" value="DNA_polymerase-Y"/>
</dbReference>
<dbReference type="Gene3D" id="1.10.150.20">
    <property type="entry name" value="5' to 3' exonuclease, C-terminal subdomain"/>
    <property type="match status" value="1"/>
</dbReference>
<keyword evidence="3" id="KW-0548">Nucleotidyltransferase</keyword>
<evidence type="ECO:0000256" key="2">
    <source>
        <dbReference type="ARBA" id="ARBA00022457"/>
    </source>
</evidence>
<dbReference type="RefSeq" id="WP_181535393.1">
    <property type="nucleotide sequence ID" value="NZ_JACDUU010000001.1"/>
</dbReference>
<dbReference type="InterPro" id="IPR017961">
    <property type="entry name" value="DNA_pol_Y-fam_little_finger"/>
</dbReference>